<evidence type="ECO:0000313" key="3">
    <source>
        <dbReference type="EMBL" id="CAF9914486.1"/>
    </source>
</evidence>
<evidence type="ECO:0000313" key="4">
    <source>
        <dbReference type="Proteomes" id="UP000664203"/>
    </source>
</evidence>
<gene>
    <name evidence="3" type="ORF">ALECFALPRED_009605</name>
</gene>
<dbReference type="Gene3D" id="3.30.200.20">
    <property type="entry name" value="Phosphorylase Kinase, domain 1"/>
    <property type="match status" value="1"/>
</dbReference>
<dbReference type="SUPFAM" id="SSF53098">
    <property type="entry name" value="Ribonuclease H-like"/>
    <property type="match status" value="1"/>
</dbReference>
<dbReference type="InterPro" id="IPR036397">
    <property type="entry name" value="RNaseH_sf"/>
</dbReference>
<dbReference type="GO" id="GO:0003676">
    <property type="term" value="F:nucleic acid binding"/>
    <property type="evidence" value="ECO:0007669"/>
    <property type="project" value="InterPro"/>
</dbReference>
<feature type="compositionally biased region" description="Polar residues" evidence="1">
    <location>
        <begin position="637"/>
        <end position="656"/>
    </location>
</feature>
<dbReference type="InterPro" id="IPR012337">
    <property type="entry name" value="RNaseH-like_sf"/>
</dbReference>
<name>A0A8H3EVX9_9LECA</name>
<evidence type="ECO:0000256" key="1">
    <source>
        <dbReference type="SAM" id="MobiDB-lite"/>
    </source>
</evidence>
<organism evidence="3 4">
    <name type="scientific">Alectoria fallacina</name>
    <dbReference type="NCBI Taxonomy" id="1903189"/>
    <lineage>
        <taxon>Eukaryota</taxon>
        <taxon>Fungi</taxon>
        <taxon>Dikarya</taxon>
        <taxon>Ascomycota</taxon>
        <taxon>Pezizomycotina</taxon>
        <taxon>Lecanoromycetes</taxon>
        <taxon>OSLEUM clade</taxon>
        <taxon>Lecanoromycetidae</taxon>
        <taxon>Lecanorales</taxon>
        <taxon>Lecanorineae</taxon>
        <taxon>Parmeliaceae</taxon>
        <taxon>Alectoria</taxon>
    </lineage>
</organism>
<protein>
    <recommendedName>
        <fullName evidence="2">Gfd2/YDR514C-like C-terminal domain-containing protein</fullName>
    </recommendedName>
</protein>
<dbReference type="EMBL" id="CAJPDR010000073">
    <property type="protein sequence ID" value="CAF9914486.1"/>
    <property type="molecule type" value="Genomic_DNA"/>
</dbReference>
<keyword evidence="4" id="KW-1185">Reference proteome</keyword>
<dbReference type="Proteomes" id="UP000664203">
    <property type="component" value="Unassembled WGS sequence"/>
</dbReference>
<accession>A0A8H3EVX9</accession>
<reference evidence="3" key="1">
    <citation type="submission" date="2021-03" db="EMBL/GenBank/DDBJ databases">
        <authorList>
            <person name="Tagirdzhanova G."/>
        </authorList>
    </citation>
    <scope>NUCLEOTIDE SEQUENCE</scope>
</reference>
<dbReference type="InterPro" id="IPR040151">
    <property type="entry name" value="Gfd2/YDR514C-like"/>
</dbReference>
<dbReference type="Pfam" id="PF21762">
    <property type="entry name" value="DEDDh_C"/>
    <property type="match status" value="1"/>
</dbReference>
<feature type="domain" description="Gfd2/YDR514C-like C-terminal" evidence="2">
    <location>
        <begin position="372"/>
        <end position="458"/>
    </location>
</feature>
<dbReference type="InterPro" id="IPR048519">
    <property type="entry name" value="Gfd2/YDR514C-like_C"/>
</dbReference>
<sequence>MTEVFEYMELTTGLMIAIKEAKVKTKEADEHIQKEIGYMQSLRHQSLVEYIMSNRWEPKNGSQLCRCTKDGYATYCPLRYLPPRKSCFNSSTASATCTGDGSYTKTLSPRISSSVLPAASFSGERVEEIADFCCHRLPTESRSPLAHLRTSLVRGGLKIGHSMTIRDKVEQESPDGHVLFIEDLRKCLGIGTSGCETPASDQASASVDPTKPFVEVLLVGHDLRGDFPKMRADGIDFDPHLYYFGCVDTYVVIEDTCKEHFGRSLSRLMEHYGLAQGRIARPKNLPASKAKFVFFGAHNAGNDAIATLKVAIAQALDSEIKSFYGESDCEDDLTDEFLSKPLRGMKRNMVLLAYDTEGVESNRYDRQGRRMASATTEHGFAWLILAEVADVPPGRNGINWHPYIQARHWLNWDYRNFANFKYVVGNPLGFWKEYGDTRYYVESEGPAPFHQLFRELASAVVVKRSSDATKNATAEEISSLEEVTSLLEKTAIEERTPVLEGKRAEIFRGSAVRSRGNMPHFRGSSARGDRNMAGNGGNGPNFRGNFARDDRNMAGNRGNGSKFRGNSARGDRNMAGNRDNGPNFRGNSARGDRNMAGNRDNGPNFRGNSARGDRNMAGNRDNGPNFRGNSARGDRNIASNRGRNPNFTNNVARDDG</sequence>
<comment type="caution">
    <text evidence="3">The sequence shown here is derived from an EMBL/GenBank/DDBJ whole genome shotgun (WGS) entry which is preliminary data.</text>
</comment>
<proteinExistence type="predicted"/>
<feature type="region of interest" description="Disordered" evidence="1">
    <location>
        <begin position="515"/>
        <end position="656"/>
    </location>
</feature>
<evidence type="ECO:0000259" key="2">
    <source>
        <dbReference type="Pfam" id="PF21762"/>
    </source>
</evidence>
<dbReference type="PANTHER" id="PTHR28083:SF1">
    <property type="entry name" value="GOOD FOR FULL DBP5 ACTIVITY PROTEIN 2"/>
    <property type="match status" value="1"/>
</dbReference>
<dbReference type="GO" id="GO:0005634">
    <property type="term" value="C:nucleus"/>
    <property type="evidence" value="ECO:0007669"/>
    <property type="project" value="TreeGrafter"/>
</dbReference>
<dbReference type="OrthoDB" id="5953249at2759"/>
<dbReference type="AlphaFoldDB" id="A0A8H3EVX9"/>
<dbReference type="Gene3D" id="3.30.420.10">
    <property type="entry name" value="Ribonuclease H-like superfamily/Ribonuclease H"/>
    <property type="match status" value="1"/>
</dbReference>
<dbReference type="PANTHER" id="PTHR28083">
    <property type="entry name" value="GOOD FOR FULL DBP5 ACTIVITY PROTEIN 2"/>
    <property type="match status" value="1"/>
</dbReference>